<proteinExistence type="predicted"/>
<dbReference type="RefSeq" id="WP_045253698.1">
    <property type="nucleotide sequence ID" value="NZ_CAKKLS010000025.1"/>
</dbReference>
<protein>
    <submittedName>
        <fullName evidence="2">Uncharacterized protein</fullName>
    </submittedName>
</protein>
<comment type="caution">
    <text evidence="2">The sequence shown here is derived from an EMBL/GenBank/DDBJ whole genome shotgun (WGS) entry which is preliminary data.</text>
</comment>
<name>A0A0F0KNZ9_9MICO</name>
<reference evidence="2 3" key="1">
    <citation type="submission" date="2015-02" db="EMBL/GenBank/DDBJ databases">
        <title>Draft genome sequences of ten Microbacterium spp. with emphasis on heavy metal contaminated environments.</title>
        <authorList>
            <person name="Corretto E."/>
        </authorList>
    </citation>
    <scope>NUCLEOTIDE SEQUENCE [LARGE SCALE GENOMIC DNA]</scope>
    <source>
        <strain evidence="2 3">DSM 12966</strain>
    </source>
</reference>
<accession>A0A0F0KNZ9</accession>
<dbReference type="Proteomes" id="UP000033572">
    <property type="component" value="Unassembled WGS sequence"/>
</dbReference>
<evidence type="ECO:0000313" key="3">
    <source>
        <dbReference type="Proteomes" id="UP000033572"/>
    </source>
</evidence>
<dbReference type="PATRIC" id="fig|104336.4.peg.1327"/>
<sequence length="114" mass="11965">MKLVSYAGQQLVTTDDVADALVELAAAIASDGDSQALHIPIVVGGEKDCADLIVGVGNDLLVGPQSSNGDDPDFSAEAEQLRQHRLYPRRGGDDGGEASDADSAFFDYGLDHEF</sequence>
<gene>
    <name evidence="2" type="ORF">RN50_01291</name>
</gene>
<evidence type="ECO:0000256" key="1">
    <source>
        <dbReference type="SAM" id="MobiDB-lite"/>
    </source>
</evidence>
<dbReference type="KEGG" id="mfol:DXT68_10690"/>
<keyword evidence="3" id="KW-1185">Reference proteome</keyword>
<dbReference type="AlphaFoldDB" id="A0A0F0KNZ9"/>
<evidence type="ECO:0000313" key="2">
    <source>
        <dbReference type="EMBL" id="KJL22613.1"/>
    </source>
</evidence>
<organism evidence="2 3">
    <name type="scientific">Microbacterium foliorum</name>
    <dbReference type="NCBI Taxonomy" id="104336"/>
    <lineage>
        <taxon>Bacteria</taxon>
        <taxon>Bacillati</taxon>
        <taxon>Actinomycetota</taxon>
        <taxon>Actinomycetes</taxon>
        <taxon>Micrococcales</taxon>
        <taxon>Microbacteriaceae</taxon>
        <taxon>Microbacterium</taxon>
    </lineage>
</organism>
<dbReference type="EMBL" id="JYIU01000038">
    <property type="protein sequence ID" value="KJL22613.1"/>
    <property type="molecule type" value="Genomic_DNA"/>
</dbReference>
<dbReference type="GeneID" id="94444863"/>
<feature type="region of interest" description="Disordered" evidence="1">
    <location>
        <begin position="64"/>
        <end position="102"/>
    </location>
</feature>